<gene>
    <name evidence="1" type="ORF">PsorP6_001482</name>
</gene>
<dbReference type="EMBL" id="CM047580">
    <property type="protein sequence ID" value="KAI9922716.1"/>
    <property type="molecule type" value="Genomic_DNA"/>
</dbReference>
<accession>A0ACC0WYE3</accession>
<proteinExistence type="predicted"/>
<sequence>MRATNVRFRLDGCILGETVRDEQRLERHVSSFIQIQRLATTQIGILFPILIDVETPPHTASLIAQEEDYCAGTEQ</sequence>
<organism evidence="1 2">
    <name type="scientific">Peronosclerospora sorghi</name>
    <dbReference type="NCBI Taxonomy" id="230839"/>
    <lineage>
        <taxon>Eukaryota</taxon>
        <taxon>Sar</taxon>
        <taxon>Stramenopiles</taxon>
        <taxon>Oomycota</taxon>
        <taxon>Peronosporomycetes</taxon>
        <taxon>Peronosporales</taxon>
        <taxon>Peronosporaceae</taxon>
        <taxon>Peronosclerospora</taxon>
    </lineage>
</organism>
<name>A0ACC0WYE3_9STRA</name>
<evidence type="ECO:0000313" key="1">
    <source>
        <dbReference type="EMBL" id="KAI9922716.1"/>
    </source>
</evidence>
<keyword evidence="2" id="KW-1185">Reference proteome</keyword>
<dbReference type="Proteomes" id="UP001163321">
    <property type="component" value="Chromosome 1"/>
</dbReference>
<comment type="caution">
    <text evidence="1">The sequence shown here is derived from an EMBL/GenBank/DDBJ whole genome shotgun (WGS) entry which is preliminary data.</text>
</comment>
<protein>
    <submittedName>
        <fullName evidence="1">Uncharacterized protein</fullName>
    </submittedName>
</protein>
<reference evidence="1 2" key="1">
    <citation type="journal article" date="2022" name="bioRxiv">
        <title>The genome of the oomycete Peronosclerospora sorghi, a cosmopolitan pathogen of maize and sorghum, is inflated with dispersed pseudogenes.</title>
        <authorList>
            <person name="Fletcher K."/>
            <person name="Martin F."/>
            <person name="Isakeit T."/>
            <person name="Cavanaugh K."/>
            <person name="Magill C."/>
            <person name="Michelmore R."/>
        </authorList>
    </citation>
    <scope>NUCLEOTIDE SEQUENCE [LARGE SCALE GENOMIC DNA]</scope>
    <source>
        <strain evidence="1">P6</strain>
    </source>
</reference>
<evidence type="ECO:0000313" key="2">
    <source>
        <dbReference type="Proteomes" id="UP001163321"/>
    </source>
</evidence>